<proteinExistence type="predicted"/>
<feature type="compositionally biased region" description="Low complexity" evidence="1">
    <location>
        <begin position="635"/>
        <end position="645"/>
    </location>
</feature>
<feature type="signal peptide" evidence="3">
    <location>
        <begin position="1"/>
        <end position="25"/>
    </location>
</feature>
<evidence type="ECO:0000313" key="5">
    <source>
        <dbReference type="EMBL" id="TNC44948.1"/>
    </source>
</evidence>
<dbReference type="EMBL" id="VDFR01000071">
    <property type="protein sequence ID" value="TNC44948.1"/>
    <property type="molecule type" value="Genomic_DNA"/>
</dbReference>
<evidence type="ECO:0000256" key="2">
    <source>
        <dbReference type="SAM" id="Phobius"/>
    </source>
</evidence>
<evidence type="ECO:0000313" key="6">
    <source>
        <dbReference type="Proteomes" id="UP000306740"/>
    </source>
</evidence>
<sequence length="708" mass="73348">MMRRLAVLASAALVAMVVPFVPASADSEGLTTARAVSGATLRWGLSNEVNNRAYAPGSFNFLSAGKIGNPGEGGQTIKSATSWENGKPAGWNASAGNVALEKKTTSGSYAPATWDGLTTSASGAPITSPTSGTFTDHRIVLSEGSGWVDPDTNRASVSWDGDFTVVFYSGMTFFYVSDPVLSVDRDGTGVLTATLSGFGSSLEDMTVWKPMTAKKVTLATLPKVDLDADGTTVTPAYEGVRNGAVDQNVTKPGWGSWPTSFVSWLSDAGAGSYWYSSGGAVDANKLPLPILATWKLGDLLETDPDDPGAPVDPEPTPTPGAPVPGAPEPTTSPRPGDKATKAFRVSDAQLRWGMNNEMSNSAFAPGTYNFFSAGTVPNPGRGGQTAAEGTWKPRSGNVRVEKETANGGHRLATWNGLRTTPDGKPLGSTTNGLLSDHTVVIDGGTGTVNPKKKTATIRWKGTFTAVLYSGLSYFTVSDPVLTVRNGVTRLDATLGGYASDRDDTSLWEALPPTKVRLADASVKSLSSARGFTVTPRFSGVRYDAPASAAAQNRTDTGWGAFPTSFVRFQERVGTAAYWYTSGGSTDRFKAALPITFSYDADKPVSAPKGSGTDAGSGTNLPSSGTPSSWPLGAQTLGSPTAAALPPTATGARTVLGATVPVGTTEGIRPVAQPLGGSSPAWPWWAGGGLALAALVVTVGARVLTRRTP</sequence>
<keyword evidence="2" id="KW-0472">Membrane</keyword>
<feature type="region of interest" description="Disordered" evidence="1">
    <location>
        <begin position="603"/>
        <end position="645"/>
    </location>
</feature>
<dbReference type="Proteomes" id="UP000306740">
    <property type="component" value="Unassembled WGS sequence"/>
</dbReference>
<dbReference type="AlphaFoldDB" id="A0A5C4MIW0"/>
<accession>A0A5C4MIW0</accession>
<reference evidence="5 6" key="1">
    <citation type="submission" date="2019-05" db="EMBL/GenBank/DDBJ databases">
        <title>Mumia sp. nov., isolated from the intestinal contents of plateau pika (Ochotona curzoniae) in the Qinghai-Tibet plateau of China.</title>
        <authorList>
            <person name="Tian Z."/>
        </authorList>
    </citation>
    <scope>NUCLEOTIDE SEQUENCE [LARGE SCALE GENOMIC DNA]</scope>
    <source>
        <strain evidence="6">527</strain>
        <strain evidence="5">Z527</strain>
    </source>
</reference>
<feature type="transmembrane region" description="Helical" evidence="2">
    <location>
        <begin position="681"/>
        <end position="703"/>
    </location>
</feature>
<evidence type="ECO:0000256" key="3">
    <source>
        <dbReference type="SAM" id="SignalP"/>
    </source>
</evidence>
<feature type="compositionally biased region" description="Pro residues" evidence="1">
    <location>
        <begin position="310"/>
        <end position="332"/>
    </location>
</feature>
<evidence type="ECO:0000256" key="1">
    <source>
        <dbReference type="SAM" id="MobiDB-lite"/>
    </source>
</evidence>
<comment type="caution">
    <text evidence="5">The sequence shown here is derived from an EMBL/GenBank/DDBJ whole genome shotgun (WGS) entry which is preliminary data.</text>
</comment>
<evidence type="ECO:0000313" key="4">
    <source>
        <dbReference type="EMBL" id="TNC31191.1"/>
    </source>
</evidence>
<protein>
    <recommendedName>
        <fullName evidence="7">Htaa domain-containing protein</fullName>
    </recommendedName>
</protein>
<dbReference type="OrthoDB" id="7210788at2"/>
<gene>
    <name evidence="5" type="ORF">FHE65_16115</name>
    <name evidence="4" type="ORF">FHE65_31385</name>
</gene>
<keyword evidence="2" id="KW-1133">Transmembrane helix</keyword>
<keyword evidence="3" id="KW-0732">Signal</keyword>
<feature type="chain" id="PRO_5036366920" description="Htaa domain-containing protein" evidence="3">
    <location>
        <begin position="26"/>
        <end position="708"/>
    </location>
</feature>
<feature type="region of interest" description="Disordered" evidence="1">
    <location>
        <begin position="299"/>
        <end position="340"/>
    </location>
</feature>
<dbReference type="EMBL" id="VDFR01000206">
    <property type="protein sequence ID" value="TNC31191.1"/>
    <property type="molecule type" value="Genomic_DNA"/>
</dbReference>
<feature type="compositionally biased region" description="Polar residues" evidence="1">
    <location>
        <begin position="613"/>
        <end position="628"/>
    </location>
</feature>
<name>A0A5C4MIW0_9ACTN</name>
<evidence type="ECO:0008006" key="7">
    <source>
        <dbReference type="Google" id="ProtNLM"/>
    </source>
</evidence>
<organism evidence="5 6">
    <name type="scientific">Mumia zhuanghuii</name>
    <dbReference type="NCBI Taxonomy" id="2585211"/>
    <lineage>
        <taxon>Bacteria</taxon>
        <taxon>Bacillati</taxon>
        <taxon>Actinomycetota</taxon>
        <taxon>Actinomycetes</taxon>
        <taxon>Propionibacteriales</taxon>
        <taxon>Nocardioidaceae</taxon>
        <taxon>Mumia</taxon>
    </lineage>
</organism>
<dbReference type="RefSeq" id="WP_139106245.1">
    <property type="nucleotide sequence ID" value="NZ_VDFR01000071.1"/>
</dbReference>
<keyword evidence="2" id="KW-0812">Transmembrane</keyword>